<evidence type="ECO:0000313" key="8">
    <source>
        <dbReference type="EMBL" id="CAF0895015.1"/>
    </source>
</evidence>
<feature type="domain" description="C2" evidence="7">
    <location>
        <begin position="1045"/>
        <end position="1173"/>
    </location>
</feature>
<dbReference type="EMBL" id="CAJNOC010001841">
    <property type="protein sequence ID" value="CAF0895015.1"/>
    <property type="molecule type" value="Genomic_DNA"/>
</dbReference>
<evidence type="ECO:0000256" key="2">
    <source>
        <dbReference type="ARBA" id="ARBA00022692"/>
    </source>
</evidence>
<keyword evidence="3" id="KW-0677">Repeat</keyword>
<dbReference type="InterPro" id="IPR000008">
    <property type="entry name" value="C2_dom"/>
</dbReference>
<protein>
    <recommendedName>
        <fullName evidence="7">C2 domain-containing protein</fullName>
    </recommendedName>
</protein>
<gene>
    <name evidence="8" type="ORF">OXX778_LOCUS11107</name>
</gene>
<dbReference type="PROSITE" id="PS50004">
    <property type="entry name" value="C2"/>
    <property type="match status" value="2"/>
</dbReference>
<sequence length="1614" mass="189385">MSLTIRIKKLYIETVKLENPHKQLNRTMSTNSQFEGNVLNLINYMPSKIIECKLKIYYGDSSNGKQLNLIKKDSVDLLNDDNNNQNRIVYKLNNKRIKLGDFLEILCFRPNKFSLKPFAKYTMLLDSLIKRKDELNPQSKINIDDYLIDPKTNIALKPKKIAFEIIYESQPFQSIVELEPNQDYIDEDSNRLNNFLNQSFYQSTAQDYINTIIKTGQFALDKFSLGENDLNSSNKLDIIVNELNDETVFKWLKQVCKCSSTLNLALILIMSFELNNDQKAKFRKSIIRNNFSLNPIESTYTNEIFLPNLLSQIFYTDLNEKIHSWQVRVRIIELKLLLGVEGTIYCIVDIGDQKFRTKDKSINNLQFEDEEATFIARIESKKFQKAFNYPIKISVFYKKFIYSDVLLGKFMVDFGTIYRQPGHEAHHKWGELFIRNEKINKALDNGENLEESIVYQEFLSRGYVKFDVILQSKGDKAKIHYDENKADNDQEIENNILVPYGLSGPTQLIKIVFKFYNAHILVKNESNIFDHFKDKFNMLFSNNNNNTSYDDEKKELEQTTILIPPDEDSQSDLNPFIRITFADITKRIPCVNKTNRPQWNGSIEFTIRYPPLVRLFKIELCTEDSSSVRVLAKEYLVINEIANLEFNHKPTYGPSFIDMYNEPNNLRIKKTLNNPKDDDIITSSNDSIKTYTPVEAIGSYYVARLLMGITSKFVSHKSKKENKLPGSDLLRNINSVPIGDFVCYIIINECSMIDGRYQHGDISFKLCLGTNGYNMTRNDNETEKTRPIQLSKTMPIYLSYEKQKPCLCLRFSTEDMRYIMYKINFITNRINDLDIAYLNLKKVLWKKYLNEMDLAKNYFDAFMLKIKILNDYISYDFLKMSFINNFNKSRILQIKSQLDTLRTVVKLLFDLSEKFQPSKSNENFRFYIDLIVRNSIVKIKKLLNEPFSYFPDVNLWFLFDNEPVGVCNIRSNDIIWSLDSSKKGIISAVMVYTDIKSLKPTDFEDPEKQNIARIKIFSWMGGVEEVHSVLKDKIKQNNFEFEIDHLNELGLPKFVYYDDFHLFQLNTYLYQGRDMLLLDIAGESDPFARISLFNQSVYSKTIDNTVNPTWNQYLKISQVFLYGKLEDIIQKPPEIIIDIYDEDPLNQKEFMGRFYVNPVINSGRNLPPRLKWYKLYYNNEPSGDILASFELIQLNENGQSTINHRNMASLNFFDSISHTIGLMFKKQEEIPKIITPKTRPYIFEIFYWGLRNIQDTNFITLGQQKICVQIEIGARVLEPNIIEKFTSNGNFVITHRKYEIQLPEDDEYKPHLNIRCECYGSLFLYSSLHKEIETIEKQFSRKILIGSCTIKSIGNHCYDNQKLRDFCRYNTNRNFIHSISFDDSLKKENLNGRQSKKNFKRKKVFYDINLDLDYLDWWSKYFSSISTNENDKKKNEESESEQNAEEINDDDQESDITLSMNRKKRERRNSFIALKEKIKNPNEIRKKSILVKKQIQKIQVFDCELEKKYALNETIDHFTLIIGKNRPLAKYGKFQCQFKGKFMLYDETKLDEDVSQFLTMNGGFLKKMPPNLPVKVKVHVYIIKISIVNPIHLIGKFEPFICIENGKNQIEEKF</sequence>
<accession>A0A813Z6S7</accession>
<reference evidence="8" key="1">
    <citation type="submission" date="2021-02" db="EMBL/GenBank/DDBJ databases">
        <authorList>
            <person name="Nowell W R."/>
        </authorList>
    </citation>
    <scope>NUCLEOTIDE SEQUENCE</scope>
    <source>
        <strain evidence="8">Ploen Becks lab</strain>
    </source>
</reference>
<feature type="domain" description="C2" evidence="7">
    <location>
        <begin position="305"/>
        <end position="430"/>
    </location>
</feature>
<dbReference type="InterPro" id="IPR037723">
    <property type="entry name" value="C2D_Ferlin"/>
</dbReference>
<evidence type="ECO:0000256" key="3">
    <source>
        <dbReference type="ARBA" id="ARBA00022737"/>
    </source>
</evidence>
<evidence type="ECO:0000256" key="1">
    <source>
        <dbReference type="ARBA" id="ARBA00004167"/>
    </source>
</evidence>
<evidence type="ECO:0000256" key="5">
    <source>
        <dbReference type="ARBA" id="ARBA00023136"/>
    </source>
</evidence>
<dbReference type="SUPFAM" id="SSF49562">
    <property type="entry name" value="C2 domain (Calcium/lipid-binding domain, CaLB)"/>
    <property type="match status" value="3"/>
</dbReference>
<name>A0A813Z6S7_9BILA</name>
<dbReference type="OrthoDB" id="10059618at2759"/>
<keyword evidence="2" id="KW-0812">Transmembrane</keyword>
<dbReference type="PANTHER" id="PTHR12546:SF33">
    <property type="entry name" value="SPERM VESICLE FUSION PROTEIN FER-1"/>
    <property type="match status" value="1"/>
</dbReference>
<dbReference type="Pfam" id="PF00168">
    <property type="entry name" value="C2"/>
    <property type="match status" value="3"/>
</dbReference>
<dbReference type="Gene3D" id="2.60.40.150">
    <property type="entry name" value="C2 domain"/>
    <property type="match status" value="2"/>
</dbReference>
<evidence type="ECO:0000256" key="6">
    <source>
        <dbReference type="SAM" id="MobiDB-lite"/>
    </source>
</evidence>
<keyword evidence="4" id="KW-1133">Transmembrane helix</keyword>
<evidence type="ECO:0000259" key="7">
    <source>
        <dbReference type="PROSITE" id="PS50004"/>
    </source>
</evidence>
<feature type="compositionally biased region" description="Acidic residues" evidence="6">
    <location>
        <begin position="1438"/>
        <end position="1454"/>
    </location>
</feature>
<dbReference type="InterPro" id="IPR037721">
    <property type="entry name" value="Ferlin"/>
</dbReference>
<evidence type="ECO:0000256" key="4">
    <source>
        <dbReference type="ARBA" id="ARBA00022989"/>
    </source>
</evidence>
<dbReference type="Proteomes" id="UP000663879">
    <property type="component" value="Unassembled WGS sequence"/>
</dbReference>
<dbReference type="GO" id="GO:0016020">
    <property type="term" value="C:membrane"/>
    <property type="evidence" value="ECO:0007669"/>
    <property type="project" value="UniProtKB-SubCell"/>
</dbReference>
<comment type="subcellular location">
    <subcellularLocation>
        <location evidence="1">Membrane</location>
        <topology evidence="1">Single-pass membrane protein</topology>
    </subcellularLocation>
</comment>
<dbReference type="InterPro" id="IPR012968">
    <property type="entry name" value="FerIin_dom"/>
</dbReference>
<dbReference type="SMART" id="SM01202">
    <property type="entry name" value="FerI"/>
    <property type="match status" value="1"/>
</dbReference>
<dbReference type="GO" id="GO:0007009">
    <property type="term" value="P:plasma membrane organization"/>
    <property type="evidence" value="ECO:0007669"/>
    <property type="project" value="TreeGrafter"/>
</dbReference>
<dbReference type="CDD" id="cd04017">
    <property type="entry name" value="C2D_Ferlin"/>
    <property type="match status" value="1"/>
</dbReference>
<proteinExistence type="predicted"/>
<feature type="non-terminal residue" evidence="8">
    <location>
        <position position="1"/>
    </location>
</feature>
<dbReference type="InterPro" id="IPR035892">
    <property type="entry name" value="C2_domain_sf"/>
</dbReference>
<dbReference type="Pfam" id="PF08151">
    <property type="entry name" value="FerI"/>
    <property type="match status" value="1"/>
</dbReference>
<keyword evidence="5" id="KW-0472">Membrane</keyword>
<dbReference type="SMART" id="SM00239">
    <property type="entry name" value="C2"/>
    <property type="match status" value="3"/>
</dbReference>
<dbReference type="PANTHER" id="PTHR12546">
    <property type="entry name" value="FER-1-LIKE"/>
    <property type="match status" value="1"/>
</dbReference>
<keyword evidence="9" id="KW-1185">Reference proteome</keyword>
<comment type="caution">
    <text evidence="8">The sequence shown here is derived from an EMBL/GenBank/DDBJ whole genome shotgun (WGS) entry which is preliminary data.</text>
</comment>
<feature type="region of interest" description="Disordered" evidence="6">
    <location>
        <begin position="1429"/>
        <end position="1460"/>
    </location>
</feature>
<organism evidence="8 9">
    <name type="scientific">Brachionus calyciflorus</name>
    <dbReference type="NCBI Taxonomy" id="104777"/>
    <lineage>
        <taxon>Eukaryota</taxon>
        <taxon>Metazoa</taxon>
        <taxon>Spiralia</taxon>
        <taxon>Gnathifera</taxon>
        <taxon>Rotifera</taxon>
        <taxon>Eurotatoria</taxon>
        <taxon>Monogononta</taxon>
        <taxon>Pseudotrocha</taxon>
        <taxon>Ploima</taxon>
        <taxon>Brachionidae</taxon>
        <taxon>Brachionus</taxon>
    </lineage>
</organism>
<evidence type="ECO:0000313" key="9">
    <source>
        <dbReference type="Proteomes" id="UP000663879"/>
    </source>
</evidence>